<name>A0ACC1SIJ8_9HYPO</name>
<gene>
    <name evidence="1" type="ORF">NM208_g5047</name>
</gene>
<dbReference type="Proteomes" id="UP001148629">
    <property type="component" value="Unassembled WGS sequence"/>
</dbReference>
<protein>
    <submittedName>
        <fullName evidence="1">Uncharacterized protein</fullName>
    </submittedName>
</protein>
<proteinExistence type="predicted"/>
<evidence type="ECO:0000313" key="2">
    <source>
        <dbReference type="Proteomes" id="UP001148629"/>
    </source>
</evidence>
<reference evidence="1" key="1">
    <citation type="submission" date="2022-08" db="EMBL/GenBank/DDBJ databases">
        <title>Genome Sequence of Fusarium decemcellulare.</title>
        <authorList>
            <person name="Buettner E."/>
        </authorList>
    </citation>
    <scope>NUCLEOTIDE SEQUENCE</scope>
    <source>
        <strain evidence="1">Babe19</strain>
    </source>
</reference>
<organism evidence="1 2">
    <name type="scientific">Fusarium decemcellulare</name>
    <dbReference type="NCBI Taxonomy" id="57161"/>
    <lineage>
        <taxon>Eukaryota</taxon>
        <taxon>Fungi</taxon>
        <taxon>Dikarya</taxon>
        <taxon>Ascomycota</taxon>
        <taxon>Pezizomycotina</taxon>
        <taxon>Sordariomycetes</taxon>
        <taxon>Hypocreomycetidae</taxon>
        <taxon>Hypocreales</taxon>
        <taxon>Nectriaceae</taxon>
        <taxon>Fusarium</taxon>
        <taxon>Fusarium decemcellulare species complex</taxon>
    </lineage>
</organism>
<dbReference type="EMBL" id="JANRMS010000406">
    <property type="protein sequence ID" value="KAJ3540481.1"/>
    <property type="molecule type" value="Genomic_DNA"/>
</dbReference>
<sequence length="530" mass="61010">MTNSAEEQAPQQRTRKSHTRSRTGCLTCRKRHRRCDEQRPICGNCLTTSRPCEYPTPGLPLRERRKPALPGEQQPWKPEDEAPALPLSRAVGPCLSQPIKMPFKSNELFHYFYELEDAVDIMPREKRQDLLSYVMQSPDALRNTMLIAGFHFAWNAGHLHAFEPTVLFHKIETMRLINGWLEQSRPKAYSVCVRQIATLCFTECALGSVATAETHLNGLMRFMDFHRPPHLLDQTDTGVEDELSNRYIILTYNFIYGFKSRLQDILDEEYNMSPGEQPTSHMVEDLMHSWHKEEFRGLEIRLKAMKMIPYFFTPLPSTTKFRQIDGSPMLDCLISLTETARIRYQSPDAQTQQLVWLEGAATRLLLAFVSSHIESLSGDEKGGLKTRARLRLSTSWSGMASASGLYLHAVLGFWNAGEPIEARLLRRVLSILKQDLERHRPDHAPRLASDLWFWKAFVAAFSMSKHLQLDHQGILSPLEQPFRDVVCEWSEMNGVTQWTKARKSLAKIVWPETFHLEDLAEEVWNRCISS</sequence>
<comment type="caution">
    <text evidence="1">The sequence shown here is derived from an EMBL/GenBank/DDBJ whole genome shotgun (WGS) entry which is preliminary data.</text>
</comment>
<keyword evidence="2" id="KW-1185">Reference proteome</keyword>
<evidence type="ECO:0000313" key="1">
    <source>
        <dbReference type="EMBL" id="KAJ3540481.1"/>
    </source>
</evidence>
<accession>A0ACC1SIJ8</accession>